<keyword evidence="3" id="KW-1185">Reference proteome</keyword>
<keyword evidence="2" id="KW-0645">Protease</keyword>
<dbReference type="InterPro" id="IPR003709">
    <property type="entry name" value="VanY-like_core_dom"/>
</dbReference>
<proteinExistence type="predicted"/>
<evidence type="ECO:0000259" key="1">
    <source>
        <dbReference type="Pfam" id="PF02557"/>
    </source>
</evidence>
<comment type="caution">
    <text evidence="2">The sequence shown here is derived from an EMBL/GenBank/DDBJ whole genome shotgun (WGS) entry which is preliminary data.</text>
</comment>
<sequence length="248" mass="29159">MKEIILRRKDIYKGDLILINKKYPIRIDEAEIIRDLTEFDDNYEKHLLNKKVVKVLKEVLNTINSEEKIVPVSGFRSRKEQSDLYDTSIRENGLEFTEKFVARPDESEHQSGLAIDLGENKKDIDFICPDFPYYGVFNEFREAATQNGFIERYKKDKESITGISQEPWHFRFIGFPHSVIIEEKGFALEEYHQFIRKYNSVDNSLKYKDYQILFVKSIEEIQSIYIEDDLKYNISGNNIDGFIITLGG</sequence>
<dbReference type="Gene3D" id="3.30.1380.10">
    <property type="match status" value="1"/>
</dbReference>
<keyword evidence="2" id="KW-0378">Hydrolase</keyword>
<dbReference type="PANTHER" id="PTHR34385">
    <property type="entry name" value="D-ALANYL-D-ALANINE CARBOXYPEPTIDASE"/>
    <property type="match status" value="1"/>
</dbReference>
<dbReference type="EMBL" id="JACRTG010000016">
    <property type="protein sequence ID" value="MBC8587838.1"/>
    <property type="molecule type" value="Genomic_DNA"/>
</dbReference>
<feature type="domain" description="D-alanyl-D-alanine carboxypeptidase-like core" evidence="1">
    <location>
        <begin position="46"/>
        <end position="174"/>
    </location>
</feature>
<organism evidence="2 3">
    <name type="scientific">Paratissierella segnis</name>
    <dbReference type="NCBI Taxonomy" id="2763679"/>
    <lineage>
        <taxon>Bacteria</taxon>
        <taxon>Bacillati</taxon>
        <taxon>Bacillota</taxon>
        <taxon>Tissierellia</taxon>
        <taxon>Tissierellales</taxon>
        <taxon>Tissierellaceae</taxon>
        <taxon>Paratissierella</taxon>
    </lineage>
</organism>
<dbReference type="GO" id="GO:0006508">
    <property type="term" value="P:proteolysis"/>
    <property type="evidence" value="ECO:0007669"/>
    <property type="project" value="InterPro"/>
</dbReference>
<dbReference type="Proteomes" id="UP000601171">
    <property type="component" value="Unassembled WGS sequence"/>
</dbReference>
<dbReference type="InterPro" id="IPR052179">
    <property type="entry name" value="DD-CPase-like"/>
</dbReference>
<dbReference type="AlphaFoldDB" id="A0A926EQF6"/>
<gene>
    <name evidence="2" type="ORF">H8707_06270</name>
</gene>
<dbReference type="RefSeq" id="WP_262429284.1">
    <property type="nucleotide sequence ID" value="NZ_JACRTG010000016.1"/>
</dbReference>
<keyword evidence="2" id="KW-0121">Carboxypeptidase</keyword>
<dbReference type="Pfam" id="PF02557">
    <property type="entry name" value="VanY"/>
    <property type="match status" value="1"/>
</dbReference>
<reference evidence="2" key="1">
    <citation type="submission" date="2020-08" db="EMBL/GenBank/DDBJ databases">
        <title>Genome public.</title>
        <authorList>
            <person name="Liu C."/>
            <person name="Sun Q."/>
        </authorList>
    </citation>
    <scope>NUCLEOTIDE SEQUENCE</scope>
    <source>
        <strain evidence="2">BX21</strain>
    </source>
</reference>
<evidence type="ECO:0000313" key="3">
    <source>
        <dbReference type="Proteomes" id="UP000601171"/>
    </source>
</evidence>
<dbReference type="Gene3D" id="3.30.200.180">
    <property type="match status" value="1"/>
</dbReference>
<dbReference type="GO" id="GO:0004180">
    <property type="term" value="F:carboxypeptidase activity"/>
    <property type="evidence" value="ECO:0007669"/>
    <property type="project" value="UniProtKB-KW"/>
</dbReference>
<protein>
    <submittedName>
        <fullName evidence="2">D-alanyl-D-alanine carboxypeptidase family protein</fullName>
    </submittedName>
</protein>
<dbReference type="SUPFAM" id="SSF55166">
    <property type="entry name" value="Hedgehog/DD-peptidase"/>
    <property type="match status" value="1"/>
</dbReference>
<evidence type="ECO:0000313" key="2">
    <source>
        <dbReference type="EMBL" id="MBC8587838.1"/>
    </source>
</evidence>
<name>A0A926EQF6_9FIRM</name>
<accession>A0A926EQF6</accession>
<dbReference type="InterPro" id="IPR009045">
    <property type="entry name" value="Zn_M74/Hedgehog-like"/>
</dbReference>
<dbReference type="PANTHER" id="PTHR34385:SF1">
    <property type="entry name" value="PEPTIDOGLYCAN L-ALANYL-D-GLUTAMATE ENDOPEPTIDASE CWLK"/>
    <property type="match status" value="1"/>
</dbReference>